<organism evidence="1 2">
    <name type="scientific">Liparis tanakae</name>
    <name type="common">Tanaka's snailfish</name>
    <dbReference type="NCBI Taxonomy" id="230148"/>
    <lineage>
        <taxon>Eukaryota</taxon>
        <taxon>Metazoa</taxon>
        <taxon>Chordata</taxon>
        <taxon>Craniata</taxon>
        <taxon>Vertebrata</taxon>
        <taxon>Euteleostomi</taxon>
        <taxon>Actinopterygii</taxon>
        <taxon>Neopterygii</taxon>
        <taxon>Teleostei</taxon>
        <taxon>Neoteleostei</taxon>
        <taxon>Acanthomorphata</taxon>
        <taxon>Eupercaria</taxon>
        <taxon>Perciformes</taxon>
        <taxon>Cottioidei</taxon>
        <taxon>Cottales</taxon>
        <taxon>Liparidae</taxon>
        <taxon>Liparis</taxon>
    </lineage>
</organism>
<sequence length="94" mass="10338">MGWYAPVPQVYRCGPVDLCDGKQAALGSHQVLPAAQVQTALVLVHQEDAGVNLAGSFAQKSHMSSSLPQSLLRRRLREQRHSVSQTMNNKSLER</sequence>
<gene>
    <name evidence="1" type="ORF">EYF80_014918</name>
</gene>
<proteinExistence type="predicted"/>
<name>A0A4Z2IA16_9TELE</name>
<dbReference type="Proteomes" id="UP000314294">
    <property type="component" value="Unassembled WGS sequence"/>
</dbReference>
<dbReference type="EMBL" id="SRLO01000110">
    <property type="protein sequence ID" value="TNN74818.1"/>
    <property type="molecule type" value="Genomic_DNA"/>
</dbReference>
<reference evidence="1 2" key="1">
    <citation type="submission" date="2019-03" db="EMBL/GenBank/DDBJ databases">
        <title>First draft genome of Liparis tanakae, snailfish: a comprehensive survey of snailfish specific genes.</title>
        <authorList>
            <person name="Kim W."/>
            <person name="Song I."/>
            <person name="Jeong J.-H."/>
            <person name="Kim D."/>
            <person name="Kim S."/>
            <person name="Ryu S."/>
            <person name="Song J.Y."/>
            <person name="Lee S.K."/>
        </authorList>
    </citation>
    <scope>NUCLEOTIDE SEQUENCE [LARGE SCALE GENOMIC DNA]</scope>
    <source>
        <tissue evidence="1">Muscle</tissue>
    </source>
</reference>
<comment type="caution">
    <text evidence="1">The sequence shown here is derived from an EMBL/GenBank/DDBJ whole genome shotgun (WGS) entry which is preliminary data.</text>
</comment>
<accession>A0A4Z2IA16</accession>
<protein>
    <submittedName>
        <fullName evidence="1">Uncharacterized protein</fullName>
    </submittedName>
</protein>
<evidence type="ECO:0000313" key="2">
    <source>
        <dbReference type="Proteomes" id="UP000314294"/>
    </source>
</evidence>
<evidence type="ECO:0000313" key="1">
    <source>
        <dbReference type="EMBL" id="TNN74818.1"/>
    </source>
</evidence>
<keyword evidence="2" id="KW-1185">Reference proteome</keyword>
<dbReference type="AlphaFoldDB" id="A0A4Z2IA16"/>